<reference evidence="6 7" key="1">
    <citation type="submission" date="2018-10" db="EMBL/GenBank/DDBJ databases">
        <title>Genome Sequence of Cohnella sp.</title>
        <authorList>
            <person name="Srinivasan S."/>
            <person name="Kim M.K."/>
        </authorList>
    </citation>
    <scope>NUCLEOTIDE SEQUENCE [LARGE SCALE GENOMIC DNA]</scope>
    <source>
        <strain evidence="6 7">18JY8-7</strain>
    </source>
</reference>
<dbReference type="FunFam" id="1.10.10.60:FF:000141">
    <property type="entry name" value="TetR family transcriptional regulator"/>
    <property type="match status" value="1"/>
</dbReference>
<gene>
    <name evidence="6" type="ORF">EAV92_10830</name>
</gene>
<feature type="domain" description="HTH tetR-type" evidence="5">
    <location>
        <begin position="2"/>
        <end position="62"/>
    </location>
</feature>
<dbReference type="PANTHER" id="PTHR43479">
    <property type="entry name" value="ACREF/ENVCD OPERON REPRESSOR-RELATED"/>
    <property type="match status" value="1"/>
</dbReference>
<dbReference type="Gene3D" id="1.10.357.10">
    <property type="entry name" value="Tetracycline Repressor, domain 2"/>
    <property type="match status" value="1"/>
</dbReference>
<evidence type="ECO:0000256" key="2">
    <source>
        <dbReference type="ARBA" id="ARBA00023125"/>
    </source>
</evidence>
<dbReference type="Proteomes" id="UP000269097">
    <property type="component" value="Chromosome"/>
</dbReference>
<keyword evidence="3" id="KW-0804">Transcription</keyword>
<dbReference type="SUPFAM" id="SSF46689">
    <property type="entry name" value="Homeodomain-like"/>
    <property type="match status" value="1"/>
</dbReference>
<dbReference type="InterPro" id="IPR001647">
    <property type="entry name" value="HTH_TetR"/>
</dbReference>
<dbReference type="PANTHER" id="PTHR43479:SF22">
    <property type="entry name" value="TRANSCRIPTIONAL REGULATOR, TETR FAMILY"/>
    <property type="match status" value="1"/>
</dbReference>
<evidence type="ECO:0000256" key="1">
    <source>
        <dbReference type="ARBA" id="ARBA00023015"/>
    </source>
</evidence>
<evidence type="ECO:0000313" key="6">
    <source>
        <dbReference type="EMBL" id="AYQ73014.1"/>
    </source>
</evidence>
<dbReference type="InterPro" id="IPR009057">
    <property type="entry name" value="Homeodomain-like_sf"/>
</dbReference>
<dbReference type="InterPro" id="IPR050624">
    <property type="entry name" value="HTH-type_Tx_Regulator"/>
</dbReference>
<evidence type="ECO:0000256" key="4">
    <source>
        <dbReference type="PROSITE-ProRule" id="PRU00335"/>
    </source>
</evidence>
<evidence type="ECO:0000313" key="7">
    <source>
        <dbReference type="Proteomes" id="UP000269097"/>
    </source>
</evidence>
<keyword evidence="1" id="KW-0805">Transcription regulation</keyword>
<keyword evidence="7" id="KW-1185">Reference proteome</keyword>
<proteinExistence type="predicted"/>
<dbReference type="EMBL" id="CP033433">
    <property type="protein sequence ID" value="AYQ73014.1"/>
    <property type="molecule type" value="Genomic_DNA"/>
</dbReference>
<organism evidence="6 7">
    <name type="scientific">Cohnella candidum</name>
    <dbReference type="NCBI Taxonomy" id="2674991"/>
    <lineage>
        <taxon>Bacteria</taxon>
        <taxon>Bacillati</taxon>
        <taxon>Bacillota</taxon>
        <taxon>Bacilli</taxon>
        <taxon>Bacillales</taxon>
        <taxon>Paenibacillaceae</taxon>
        <taxon>Cohnella</taxon>
    </lineage>
</organism>
<dbReference type="Pfam" id="PF00440">
    <property type="entry name" value="TetR_N"/>
    <property type="match status" value="1"/>
</dbReference>
<dbReference type="RefSeq" id="WP_123041096.1">
    <property type="nucleotide sequence ID" value="NZ_CP033433.1"/>
</dbReference>
<dbReference type="PROSITE" id="PS50977">
    <property type="entry name" value="HTH_TETR_2"/>
    <property type="match status" value="1"/>
</dbReference>
<protein>
    <submittedName>
        <fullName evidence="6">TetR/AcrR family transcriptional regulator</fullName>
    </submittedName>
</protein>
<evidence type="ECO:0000259" key="5">
    <source>
        <dbReference type="PROSITE" id="PS50977"/>
    </source>
</evidence>
<evidence type="ECO:0000256" key="3">
    <source>
        <dbReference type="ARBA" id="ARBA00023163"/>
    </source>
</evidence>
<dbReference type="GO" id="GO:0045892">
    <property type="term" value="P:negative regulation of DNA-templated transcription"/>
    <property type="evidence" value="ECO:0007669"/>
    <property type="project" value="UniProtKB-ARBA"/>
</dbReference>
<dbReference type="GO" id="GO:0003677">
    <property type="term" value="F:DNA binding"/>
    <property type="evidence" value="ECO:0007669"/>
    <property type="project" value="UniProtKB-UniRule"/>
</dbReference>
<feature type="DNA-binding region" description="H-T-H motif" evidence="4">
    <location>
        <begin position="25"/>
        <end position="44"/>
    </location>
</feature>
<keyword evidence="2 4" id="KW-0238">DNA-binding</keyword>
<accession>A0A3G3JXQ8</accession>
<sequence length="286" mass="32798">MQKKKLQILEAAMRLFARQGFHATSIQEIVDELGMAKGSIYFYFKSKDELLLSIFEYYGEQLYNGMAEQPGEEGLSPREALRVQLERQIRFIRENVEFIQMLIKEPLIGVDHVQLKSFAFRFRSRYLNWLNARIQAIYGNEAERYWADGVLILSGMMNDFMQGLLIDRDAIQDRRLSDFLVRRLDDVMRGMMEAGEPPIMGQSGFRKMIGFGTPDGETEQKAAILAEIKGLAEGTDSEETVALLEAELNKAVPHRVVVRAMLALLEKQAEPEWNDTLQRLGRILEA</sequence>
<name>A0A3G3JXQ8_9BACL</name>
<dbReference type="PRINTS" id="PR00455">
    <property type="entry name" value="HTHTETR"/>
</dbReference>
<dbReference type="AlphaFoldDB" id="A0A3G3JXQ8"/>
<dbReference type="KEGG" id="coh:EAV92_10830"/>